<reference evidence="2" key="1">
    <citation type="submission" date="2018-06" db="EMBL/GenBank/DDBJ databases">
        <authorList>
            <person name="Zhirakovskaya E."/>
        </authorList>
    </citation>
    <scope>NUCLEOTIDE SEQUENCE</scope>
</reference>
<protein>
    <recommendedName>
        <fullName evidence="1">Metanogen output domain-containing protein</fullName>
    </recommendedName>
</protein>
<sequence length="176" mass="19452">MSDAPLLISDLRMPLERDLFLRTLIRELAGVLEEIVGYNEAAGYISLVGKNIGDWANAMYKEELGVSRLTLEQLAAVLVDFKARIQGEFTITELNESRIVLTNTACPFGDKVLNRSSMCMMTSNVFGLISSENLGYAKVVIEKSIAHGDGCCRVIIYLTSTAESEAAEGREYFRVD</sequence>
<accession>A0A3B0V3X2</accession>
<dbReference type="AlphaFoldDB" id="A0A3B0V3X2"/>
<name>A0A3B0V3X2_9ZZZZ</name>
<evidence type="ECO:0000313" key="2">
    <source>
        <dbReference type="EMBL" id="VAW35590.1"/>
    </source>
</evidence>
<feature type="domain" description="Metanogen output" evidence="1">
    <location>
        <begin position="25"/>
        <end position="156"/>
    </location>
</feature>
<dbReference type="InterPro" id="IPR041359">
    <property type="entry name" value="MetOD1"/>
</dbReference>
<organism evidence="2">
    <name type="scientific">hydrothermal vent metagenome</name>
    <dbReference type="NCBI Taxonomy" id="652676"/>
    <lineage>
        <taxon>unclassified sequences</taxon>
        <taxon>metagenomes</taxon>
        <taxon>ecological metagenomes</taxon>
    </lineage>
</organism>
<evidence type="ECO:0000259" key="1">
    <source>
        <dbReference type="Pfam" id="PF18546"/>
    </source>
</evidence>
<dbReference type="Pfam" id="PF18546">
    <property type="entry name" value="MetOD1"/>
    <property type="match status" value="1"/>
</dbReference>
<proteinExistence type="predicted"/>
<dbReference type="EMBL" id="UOEX01000135">
    <property type="protein sequence ID" value="VAW35590.1"/>
    <property type="molecule type" value="Genomic_DNA"/>
</dbReference>
<gene>
    <name evidence="2" type="ORF">MNBD_DELTA03-1434</name>
</gene>